<dbReference type="EMBL" id="CP002026">
    <property type="protein sequence ID" value="ADH91574.1"/>
    <property type="molecule type" value="Genomic_DNA"/>
</dbReference>
<feature type="compositionally biased region" description="Basic and acidic residues" evidence="1">
    <location>
        <begin position="100"/>
        <end position="109"/>
    </location>
</feature>
<evidence type="ECO:0000313" key="4">
    <source>
        <dbReference type="Proteomes" id="UP000006633"/>
    </source>
</evidence>
<protein>
    <recommendedName>
        <fullName evidence="2">DUF5681 domain-containing protein</fullName>
    </recommendedName>
</protein>
<dbReference type="AlphaFoldDB" id="D7A2P4"/>
<keyword evidence="4" id="KW-1185">Reference proteome</keyword>
<name>D7A2P4_ANCN5</name>
<feature type="region of interest" description="Disordered" evidence="1">
    <location>
        <begin position="1"/>
        <end position="52"/>
    </location>
</feature>
<evidence type="ECO:0000313" key="3">
    <source>
        <dbReference type="EMBL" id="ADH91574.1"/>
    </source>
</evidence>
<dbReference type="Proteomes" id="UP000006633">
    <property type="component" value="Chromosome"/>
</dbReference>
<proteinExistence type="predicted"/>
<sequence length="157" mass="17033">MATNNKPQQKIGEPQHESGKGSYRCPPVETRFKPGQSGNPGGRRKGSRNVSSVLDDVLGQEVTIQEGGKRKKVTVLKAVLLCLAREGLKGNIRAIDSLLDRAQRSESKSEATGTDDLPAEDNGIIERALDRQTRKSATTQRGPKNVKRDNGGGDDER</sequence>
<accession>D7A2P4</accession>
<reference evidence="3 4" key="1">
    <citation type="journal article" date="2012" name="Stand. Genomic Sci.">
        <title>Complete genome sequence of the facultatively chemolithoautotrophic and methylotrophic alpha Proteobacterium Starkeya novella type strain (ATCC 8093(T)).</title>
        <authorList>
            <person name="Kappler U."/>
            <person name="Davenport K."/>
            <person name="Beatson S."/>
            <person name="Lucas S."/>
            <person name="Lapidus A."/>
            <person name="Copeland A."/>
            <person name="Berry K.W."/>
            <person name="Glavina Del Rio T."/>
            <person name="Hammon N."/>
            <person name="Dalin E."/>
            <person name="Tice H."/>
            <person name="Pitluck S."/>
            <person name="Richardson P."/>
            <person name="Bruce D."/>
            <person name="Goodwin L.A."/>
            <person name="Han C."/>
            <person name="Tapia R."/>
            <person name="Detter J.C."/>
            <person name="Chang Y.J."/>
            <person name="Jeffries C.D."/>
            <person name="Land M."/>
            <person name="Hauser L."/>
            <person name="Kyrpides N.C."/>
            <person name="Goker M."/>
            <person name="Ivanova N."/>
            <person name="Klenk H.P."/>
            <person name="Woyke T."/>
        </authorList>
    </citation>
    <scope>NUCLEOTIDE SEQUENCE [LARGE SCALE GENOMIC DNA]</scope>
    <source>
        <strain evidence="4">ATCC 8093 / DSM 506 / JCM 20403 / CCM 1077 / IAM 12100 / NBRC 12443 / NCIMB 10456</strain>
    </source>
</reference>
<evidence type="ECO:0000256" key="1">
    <source>
        <dbReference type="SAM" id="MobiDB-lite"/>
    </source>
</evidence>
<dbReference type="HOGENOM" id="CLU_125932_1_0_5"/>
<dbReference type="InterPro" id="IPR043736">
    <property type="entry name" value="DUF5681"/>
</dbReference>
<gene>
    <name evidence="3" type="ordered locus">Snov_4309</name>
</gene>
<evidence type="ECO:0000259" key="2">
    <source>
        <dbReference type="Pfam" id="PF18932"/>
    </source>
</evidence>
<feature type="domain" description="DUF5681" evidence="2">
    <location>
        <begin position="29"/>
        <end position="105"/>
    </location>
</feature>
<feature type="region of interest" description="Disordered" evidence="1">
    <location>
        <begin position="100"/>
        <end position="157"/>
    </location>
</feature>
<dbReference type="RefSeq" id="WP_013169074.1">
    <property type="nucleotide sequence ID" value="NC_014217.1"/>
</dbReference>
<organism evidence="3 4">
    <name type="scientific">Ancylobacter novellus (strain ATCC 8093 / DSM 506 / JCM 20403 / CCM 1077 / IAM 12100 / NBRC 12443 / NCIMB 10456)</name>
    <name type="common">Starkeya novella</name>
    <dbReference type="NCBI Taxonomy" id="639283"/>
    <lineage>
        <taxon>Bacteria</taxon>
        <taxon>Pseudomonadati</taxon>
        <taxon>Pseudomonadota</taxon>
        <taxon>Alphaproteobacteria</taxon>
        <taxon>Hyphomicrobiales</taxon>
        <taxon>Xanthobacteraceae</taxon>
        <taxon>Ancylobacter</taxon>
    </lineage>
</organism>
<dbReference type="STRING" id="639283.Snov_4309"/>
<dbReference type="KEGG" id="sno:Snov_4309"/>
<dbReference type="Pfam" id="PF18932">
    <property type="entry name" value="DUF5681"/>
    <property type="match status" value="1"/>
</dbReference>